<comment type="caution">
    <text evidence="1">The sequence shown here is derived from an EMBL/GenBank/DDBJ whole genome shotgun (WGS) entry which is preliminary data.</text>
</comment>
<evidence type="ECO:0000313" key="2">
    <source>
        <dbReference type="Proteomes" id="UP001597032"/>
    </source>
</evidence>
<accession>A0ABW2Z8N9</accession>
<dbReference type="EMBL" id="JBHTIC010000017">
    <property type="protein sequence ID" value="MFD0762714.1"/>
    <property type="molecule type" value="Genomic_DNA"/>
</dbReference>
<dbReference type="RefSeq" id="WP_386783147.1">
    <property type="nucleotide sequence ID" value="NZ_JBHTIC010000017.1"/>
</dbReference>
<evidence type="ECO:0000313" key="1">
    <source>
        <dbReference type="EMBL" id="MFD0762714.1"/>
    </source>
</evidence>
<sequence>MKKIFLFIVILNITPSNGQCAFKTTIRPDGNEIKYFNPKPVIRQSDYEVGISIYKNITSDQLMLNVSVLFKSLSPKKLTDNLIIQSTNKKGISLKPLMSELIKMNGRELAMGLYEIEKADYEELKNYPLKSIYFYLEGSLKGSTVTENVSILQNELSCIN</sequence>
<organism evidence="1 2">
    <name type="scientific">Lutibacter aestuarii</name>
    <dbReference type="NCBI Taxonomy" id="861111"/>
    <lineage>
        <taxon>Bacteria</taxon>
        <taxon>Pseudomonadati</taxon>
        <taxon>Bacteroidota</taxon>
        <taxon>Flavobacteriia</taxon>
        <taxon>Flavobacteriales</taxon>
        <taxon>Flavobacteriaceae</taxon>
        <taxon>Lutibacter</taxon>
    </lineage>
</organism>
<reference evidence="2" key="1">
    <citation type="journal article" date="2019" name="Int. J. Syst. Evol. Microbiol.">
        <title>The Global Catalogue of Microorganisms (GCM) 10K type strain sequencing project: providing services to taxonomists for standard genome sequencing and annotation.</title>
        <authorList>
            <consortium name="The Broad Institute Genomics Platform"/>
            <consortium name="The Broad Institute Genome Sequencing Center for Infectious Disease"/>
            <person name="Wu L."/>
            <person name="Ma J."/>
        </authorList>
    </citation>
    <scope>NUCLEOTIDE SEQUENCE [LARGE SCALE GENOMIC DNA]</scope>
    <source>
        <strain evidence="2">CCUG 60022</strain>
    </source>
</reference>
<gene>
    <name evidence="1" type="ORF">ACFQZW_11535</name>
</gene>
<name>A0ABW2Z8N9_9FLAO</name>
<keyword evidence="2" id="KW-1185">Reference proteome</keyword>
<proteinExistence type="predicted"/>
<dbReference type="Proteomes" id="UP001597032">
    <property type="component" value="Unassembled WGS sequence"/>
</dbReference>
<protein>
    <submittedName>
        <fullName evidence="1">Uncharacterized protein</fullName>
    </submittedName>
</protein>